<protein>
    <recommendedName>
        <fullName evidence="1">Integrase catalytic domain-containing protein</fullName>
    </recommendedName>
</protein>
<gene>
    <name evidence="2" type="ORF">PHMEG_00011205</name>
</gene>
<dbReference type="GO" id="GO:0003676">
    <property type="term" value="F:nucleic acid binding"/>
    <property type="evidence" value="ECO:0007669"/>
    <property type="project" value="InterPro"/>
</dbReference>
<evidence type="ECO:0000259" key="1">
    <source>
        <dbReference type="PROSITE" id="PS50994"/>
    </source>
</evidence>
<dbReference type="OrthoDB" id="117847at2759"/>
<dbReference type="InterPro" id="IPR039537">
    <property type="entry name" value="Retrotran_Ty1/copia-like"/>
</dbReference>
<dbReference type="AlphaFoldDB" id="A0A225WDU6"/>
<evidence type="ECO:0000313" key="2">
    <source>
        <dbReference type="EMBL" id="OWZ15197.1"/>
    </source>
</evidence>
<proteinExistence type="predicted"/>
<name>A0A225WDU6_9STRA</name>
<dbReference type="GO" id="GO:0015074">
    <property type="term" value="P:DNA integration"/>
    <property type="evidence" value="ECO:0007669"/>
    <property type="project" value="InterPro"/>
</dbReference>
<dbReference type="PROSITE" id="PS50994">
    <property type="entry name" value="INTEGRASE"/>
    <property type="match status" value="1"/>
</dbReference>
<dbReference type="EMBL" id="NBNE01001175">
    <property type="protein sequence ID" value="OWZ15197.1"/>
    <property type="molecule type" value="Genomic_DNA"/>
</dbReference>
<keyword evidence="3" id="KW-1185">Reference proteome</keyword>
<feature type="domain" description="Integrase catalytic" evidence="1">
    <location>
        <begin position="275"/>
        <end position="395"/>
    </location>
</feature>
<comment type="caution">
    <text evidence="2">The sequence shown here is derived from an EMBL/GenBank/DDBJ whole genome shotgun (WGS) entry which is preliminary data.</text>
</comment>
<dbReference type="InterPro" id="IPR001584">
    <property type="entry name" value="Integrase_cat-core"/>
</dbReference>
<dbReference type="SUPFAM" id="SSF53098">
    <property type="entry name" value="Ribonuclease H-like"/>
    <property type="match status" value="1"/>
</dbReference>
<accession>A0A225WDU6</accession>
<dbReference type="InterPro" id="IPR012337">
    <property type="entry name" value="RNaseH-like_sf"/>
</dbReference>
<dbReference type="Proteomes" id="UP000198211">
    <property type="component" value="Unassembled WGS sequence"/>
</dbReference>
<sequence length="395" mass="43953">MTPPASPFASRMGMDVRMHIDSLAGSPRTPHITTTPRRVEPVHQYFAAQHRDHEVPRSRLQHLYAAQQAQQAAQAGEEYKDADLTLALVPHVDSCTQPNGDPLDITMKDTLTLRVKACGKEHTLKLTSVYYAKNVVHNLLSYGVLDRMGYSLAHRAGRRVLAAKDGGCVVFDVDLRRNVLVVEGSVVKLQEAPAGVIMAALQEEAHGDNELSPDIQQGTLLDFHKRLGHIHYDAVERLARDPSSEIALTDHKRVNCLTCAEGKQSKGRQSKKDSGTSSPIDRIGGVICSDLKGPMTPRDRLGNRYMINFVDHKSNYVRVFLAKTKDQAAKKFEHFLVFFEKEFNCKIRVLRTDSGGEYENVDLFCKTTGVARQRSKAKKPTTRRVTGKRNGCIAA</sequence>
<dbReference type="PANTHER" id="PTHR42648:SF28">
    <property type="entry name" value="TRANSPOSON-ENCODED PROTEIN WITH RIBONUCLEASE H-LIKE AND RETROVIRUS ZINC FINGER-LIKE DOMAINS"/>
    <property type="match status" value="1"/>
</dbReference>
<dbReference type="Gene3D" id="3.30.420.10">
    <property type="entry name" value="Ribonuclease H-like superfamily/Ribonuclease H"/>
    <property type="match status" value="1"/>
</dbReference>
<organism evidence="2 3">
    <name type="scientific">Phytophthora megakarya</name>
    <dbReference type="NCBI Taxonomy" id="4795"/>
    <lineage>
        <taxon>Eukaryota</taxon>
        <taxon>Sar</taxon>
        <taxon>Stramenopiles</taxon>
        <taxon>Oomycota</taxon>
        <taxon>Peronosporomycetes</taxon>
        <taxon>Peronosporales</taxon>
        <taxon>Peronosporaceae</taxon>
        <taxon>Phytophthora</taxon>
    </lineage>
</organism>
<reference evidence="3" key="1">
    <citation type="submission" date="2017-03" db="EMBL/GenBank/DDBJ databases">
        <title>Phytopthora megakarya and P. palmivora, two closely related causual agents of cacao black pod achieved similar genome size and gene model numbers by different mechanisms.</title>
        <authorList>
            <person name="Ali S."/>
            <person name="Shao J."/>
            <person name="Larry D.J."/>
            <person name="Kronmiller B."/>
            <person name="Shen D."/>
            <person name="Strem M.D."/>
            <person name="Melnick R.L."/>
            <person name="Guiltinan M.J."/>
            <person name="Tyler B.M."/>
            <person name="Meinhardt L.W."/>
            <person name="Bailey B.A."/>
        </authorList>
    </citation>
    <scope>NUCLEOTIDE SEQUENCE [LARGE SCALE GENOMIC DNA]</scope>
    <source>
        <strain evidence="3">zdho120</strain>
    </source>
</reference>
<dbReference type="PANTHER" id="PTHR42648">
    <property type="entry name" value="TRANSPOSASE, PUTATIVE-RELATED"/>
    <property type="match status" value="1"/>
</dbReference>
<evidence type="ECO:0000313" key="3">
    <source>
        <dbReference type="Proteomes" id="UP000198211"/>
    </source>
</evidence>
<dbReference type="InterPro" id="IPR036397">
    <property type="entry name" value="RNaseH_sf"/>
</dbReference>